<sequence>MILIKRMLSRRTFSILLAALLALCTTAALGPAAVAAPAEAHVVDEQRVRPRVVDLTIDSPVLGETAKVRLLTPEGWEQRGPRDRWPVLYLLHGLGDSHESWTQDSDIEQLAGLRDVLVVMPDADADWYTDWWNGGAYGPPAWETFHLREMRHILERHYGAGPRRVVAGLSMGGYGALIYAARHSGLFRAAASYSGPVHLLHPEHVRRWLVAFEKVPHYRQLWGDPVAQRANWQRHDPYALARRLRHIPVFLACGDGRPGPLDPAGTQFDGDEAYLEMLNRSLADRLQQVGVQVSTDFYGPGTHAPPYWERELHRSLPMLLGALT</sequence>
<dbReference type="GO" id="GO:0050348">
    <property type="term" value="F:trehalose O-mycolyltransferase activity"/>
    <property type="evidence" value="ECO:0007669"/>
    <property type="project" value="UniProtKB-EC"/>
</dbReference>
<evidence type="ECO:0000313" key="10">
    <source>
        <dbReference type="EMBL" id="TMR08736.1"/>
    </source>
</evidence>
<gene>
    <name evidence="10" type="ORF">ETD86_46490</name>
</gene>
<dbReference type="InterPro" id="IPR000801">
    <property type="entry name" value="Esterase-like"/>
</dbReference>
<comment type="catalytic activity">
    <reaction evidence="8">
        <text>an acyl-CoA + a 1,2-diacyl-sn-glycerol = a triacyl-sn-glycerol + CoA</text>
        <dbReference type="Rhea" id="RHEA:10868"/>
        <dbReference type="ChEBI" id="CHEBI:17815"/>
        <dbReference type="ChEBI" id="CHEBI:57287"/>
        <dbReference type="ChEBI" id="CHEBI:58342"/>
        <dbReference type="ChEBI" id="CHEBI:64615"/>
        <dbReference type="EC" id="2.3.1.20"/>
    </reaction>
</comment>
<dbReference type="PANTHER" id="PTHR48098:SF1">
    <property type="entry name" value="DIACYLGLYCEROL ACYLTRANSFERASE_MYCOLYLTRANSFERASE AG85A"/>
    <property type="match status" value="1"/>
</dbReference>
<dbReference type="SUPFAM" id="SSF53474">
    <property type="entry name" value="alpha/beta-Hydrolases"/>
    <property type="match status" value="1"/>
</dbReference>
<evidence type="ECO:0000256" key="1">
    <source>
        <dbReference type="ARBA" id="ARBA00000697"/>
    </source>
</evidence>
<evidence type="ECO:0000256" key="6">
    <source>
        <dbReference type="ARBA" id="ARBA00023315"/>
    </source>
</evidence>
<dbReference type="InterPro" id="IPR029058">
    <property type="entry name" value="AB_hydrolase_fold"/>
</dbReference>
<evidence type="ECO:0000256" key="4">
    <source>
        <dbReference type="ARBA" id="ARBA00013244"/>
    </source>
</evidence>
<reference evidence="10 11" key="1">
    <citation type="submission" date="2019-05" db="EMBL/GenBank/DDBJ databases">
        <title>Draft genome sequence of Nonomuraea turkmeniaca DSM 43926.</title>
        <authorList>
            <person name="Saricaoglu S."/>
            <person name="Isik K."/>
        </authorList>
    </citation>
    <scope>NUCLEOTIDE SEQUENCE [LARGE SCALE GENOMIC DNA]</scope>
    <source>
        <strain evidence="10 11">DSM 43926</strain>
    </source>
</reference>
<keyword evidence="5" id="KW-0808">Transferase</keyword>
<dbReference type="PANTHER" id="PTHR48098">
    <property type="entry name" value="ENTEROCHELIN ESTERASE-RELATED"/>
    <property type="match status" value="1"/>
</dbReference>
<proteinExistence type="inferred from homology"/>
<evidence type="ECO:0000256" key="2">
    <source>
        <dbReference type="ARBA" id="ARBA00005874"/>
    </source>
</evidence>
<dbReference type="Pfam" id="PF00756">
    <property type="entry name" value="Esterase"/>
    <property type="match status" value="1"/>
</dbReference>
<keyword evidence="6" id="KW-0012">Acyltransferase</keyword>
<keyword evidence="11" id="KW-1185">Reference proteome</keyword>
<dbReference type="InterPro" id="IPR006311">
    <property type="entry name" value="TAT_signal"/>
</dbReference>
<evidence type="ECO:0000256" key="5">
    <source>
        <dbReference type="ARBA" id="ARBA00022679"/>
    </source>
</evidence>
<protein>
    <recommendedName>
        <fullName evidence="7">Acyl-CoA:diacylglycerol acyltransferase</fullName>
        <ecNumber evidence="3">2.3.1.122</ecNumber>
        <ecNumber evidence="4">2.3.1.20</ecNumber>
    </recommendedName>
</protein>
<dbReference type="PROSITE" id="PS51318">
    <property type="entry name" value="TAT"/>
    <property type="match status" value="1"/>
</dbReference>
<dbReference type="GO" id="GO:0004144">
    <property type="term" value="F:diacylglycerol O-acyltransferase activity"/>
    <property type="evidence" value="ECO:0007669"/>
    <property type="project" value="UniProtKB-EC"/>
</dbReference>
<comment type="caution">
    <text evidence="10">The sequence shown here is derived from an EMBL/GenBank/DDBJ whole genome shotgun (WGS) entry which is preliminary data.</text>
</comment>
<dbReference type="OrthoDB" id="4527292at2"/>
<keyword evidence="9" id="KW-0732">Signal</keyword>
<dbReference type="RefSeq" id="WP_138673023.1">
    <property type="nucleotide sequence ID" value="NZ_VCKY01000273.1"/>
</dbReference>
<dbReference type="EC" id="2.3.1.20" evidence="4"/>
<dbReference type="EMBL" id="VCKY01000273">
    <property type="protein sequence ID" value="TMR08736.1"/>
    <property type="molecule type" value="Genomic_DNA"/>
</dbReference>
<comment type="catalytic activity">
    <reaction evidence="1">
        <text>2 alpha,alpha'-trehalose 6-mycolate = alpha,alpha'-trehalose 6,6'-bismycolate + alpha,alpha-trehalose</text>
        <dbReference type="Rhea" id="RHEA:23472"/>
        <dbReference type="ChEBI" id="CHEBI:16551"/>
        <dbReference type="ChEBI" id="CHEBI:18195"/>
        <dbReference type="ChEBI" id="CHEBI:18234"/>
        <dbReference type="EC" id="2.3.1.122"/>
    </reaction>
</comment>
<evidence type="ECO:0000256" key="9">
    <source>
        <dbReference type="SAM" id="SignalP"/>
    </source>
</evidence>
<name>A0A5S4EZ06_9ACTN</name>
<evidence type="ECO:0000313" key="11">
    <source>
        <dbReference type="Proteomes" id="UP000309128"/>
    </source>
</evidence>
<dbReference type="Proteomes" id="UP000309128">
    <property type="component" value="Unassembled WGS sequence"/>
</dbReference>
<evidence type="ECO:0000256" key="8">
    <source>
        <dbReference type="ARBA" id="ARBA00048109"/>
    </source>
</evidence>
<dbReference type="AlphaFoldDB" id="A0A5S4EZ06"/>
<dbReference type="Gene3D" id="3.40.50.1820">
    <property type="entry name" value="alpha/beta hydrolase"/>
    <property type="match status" value="1"/>
</dbReference>
<organism evidence="10 11">
    <name type="scientific">Nonomuraea turkmeniaca</name>
    <dbReference type="NCBI Taxonomy" id="103838"/>
    <lineage>
        <taxon>Bacteria</taxon>
        <taxon>Bacillati</taxon>
        <taxon>Actinomycetota</taxon>
        <taxon>Actinomycetes</taxon>
        <taxon>Streptosporangiales</taxon>
        <taxon>Streptosporangiaceae</taxon>
        <taxon>Nonomuraea</taxon>
    </lineage>
</organism>
<comment type="similarity">
    <text evidence="2">Belongs to the mycobacterial A85 antigen family.</text>
</comment>
<accession>A0A5S4EZ06</accession>
<feature type="signal peptide" evidence="9">
    <location>
        <begin position="1"/>
        <end position="35"/>
    </location>
</feature>
<evidence type="ECO:0000256" key="7">
    <source>
        <dbReference type="ARBA" id="ARBA00032572"/>
    </source>
</evidence>
<dbReference type="EC" id="2.3.1.122" evidence="3"/>
<evidence type="ECO:0000256" key="3">
    <source>
        <dbReference type="ARBA" id="ARBA00012820"/>
    </source>
</evidence>
<dbReference type="InterPro" id="IPR050583">
    <property type="entry name" value="Mycobacterial_A85_antigen"/>
</dbReference>
<feature type="chain" id="PRO_5024467884" description="Acyl-CoA:diacylglycerol acyltransferase" evidence="9">
    <location>
        <begin position="36"/>
        <end position="324"/>
    </location>
</feature>